<evidence type="ECO:0000313" key="2">
    <source>
        <dbReference type="Proteomes" id="UP000002071"/>
    </source>
</evidence>
<dbReference type="EMBL" id="CP001687">
    <property type="protein sequence ID" value="ACV12333.1"/>
    <property type="molecule type" value="Genomic_DNA"/>
</dbReference>
<reference evidence="1 2" key="1">
    <citation type="journal article" date="2009" name="Stand. Genomic Sci.">
        <title>Complete genome sequence of Halorhabdus utahensis type strain (AX-2).</title>
        <authorList>
            <person name="Anderson I."/>
            <person name="Tindall B.J."/>
            <person name="Pomrenke H."/>
            <person name="Goker M."/>
            <person name="Lapidus A."/>
            <person name="Nolan M."/>
            <person name="Copeland A."/>
            <person name="Glavina Del Rio T."/>
            <person name="Chen F."/>
            <person name="Tice H."/>
            <person name="Cheng J.F."/>
            <person name="Lucas S."/>
            <person name="Chertkov O."/>
            <person name="Bruce D."/>
            <person name="Brettin T."/>
            <person name="Detter J.C."/>
            <person name="Han C."/>
            <person name="Goodwin L."/>
            <person name="Land M."/>
            <person name="Hauser L."/>
            <person name="Chang Y.J."/>
            <person name="Jeffries C.D."/>
            <person name="Pitluck S."/>
            <person name="Pati A."/>
            <person name="Mavromatis K."/>
            <person name="Ivanova N."/>
            <person name="Ovchinnikova G."/>
            <person name="Chen A."/>
            <person name="Palaniappan K."/>
            <person name="Chain P."/>
            <person name="Rohde M."/>
            <person name="Bristow J."/>
            <person name="Eisen J.A."/>
            <person name="Markowitz V."/>
            <person name="Hugenholtz P."/>
            <person name="Kyrpides N.C."/>
            <person name="Klenk H.P."/>
        </authorList>
    </citation>
    <scope>NUCLEOTIDE SEQUENCE [LARGE SCALE GENOMIC DNA]</scope>
    <source>
        <strain evidence="2">DSM 12940 / JCM 11049 / AX-2</strain>
    </source>
</reference>
<dbReference type="STRING" id="519442.Huta_2166"/>
<name>C7NUH6_HALUD</name>
<protein>
    <submittedName>
        <fullName evidence="1">Uncharacterized protein</fullName>
    </submittedName>
</protein>
<keyword evidence="2" id="KW-1185">Reference proteome</keyword>
<dbReference type="KEGG" id="hut:Huta_2166"/>
<dbReference type="RefSeq" id="WP_015789904.1">
    <property type="nucleotide sequence ID" value="NC_013158.1"/>
</dbReference>
<organism evidence="1 2">
    <name type="scientific">Halorhabdus utahensis (strain DSM 12940 / JCM 11049 / AX-2)</name>
    <dbReference type="NCBI Taxonomy" id="519442"/>
    <lineage>
        <taxon>Archaea</taxon>
        <taxon>Methanobacteriati</taxon>
        <taxon>Methanobacteriota</taxon>
        <taxon>Stenosarchaea group</taxon>
        <taxon>Halobacteria</taxon>
        <taxon>Halobacteriales</taxon>
        <taxon>Haloarculaceae</taxon>
        <taxon>Halorhabdus</taxon>
    </lineage>
</organism>
<dbReference type="Proteomes" id="UP000002071">
    <property type="component" value="Chromosome"/>
</dbReference>
<evidence type="ECO:0000313" key="1">
    <source>
        <dbReference type="EMBL" id="ACV12333.1"/>
    </source>
</evidence>
<accession>C7NUH6</accession>
<proteinExistence type="predicted"/>
<dbReference type="HOGENOM" id="CLU_3194435_0_0_2"/>
<sequence>MATTQHTHDSNASMGAGRLFGVSAGTLNNLLSFRPLIEWFRAEER</sequence>
<dbReference type="GeneID" id="54763382"/>
<gene>
    <name evidence="1" type="ordered locus">Huta_2166</name>
</gene>
<dbReference type="AlphaFoldDB" id="C7NUH6"/>